<dbReference type="AlphaFoldDB" id="A0AAE2BN37"/>
<dbReference type="PANTHER" id="PTHR45931:SF3">
    <property type="entry name" value="RING ZINC FINGER-CONTAINING PROTEIN"/>
    <property type="match status" value="1"/>
</dbReference>
<protein>
    <submittedName>
        <fullName evidence="6">E3 ubiquitin-protein ligase</fullName>
    </submittedName>
</protein>
<keyword evidence="7" id="KW-1185">Reference proteome</keyword>
<organism evidence="6 7">
    <name type="scientific">Sesamum angolense</name>
    <dbReference type="NCBI Taxonomy" id="2727404"/>
    <lineage>
        <taxon>Eukaryota</taxon>
        <taxon>Viridiplantae</taxon>
        <taxon>Streptophyta</taxon>
        <taxon>Embryophyta</taxon>
        <taxon>Tracheophyta</taxon>
        <taxon>Spermatophyta</taxon>
        <taxon>Magnoliopsida</taxon>
        <taxon>eudicotyledons</taxon>
        <taxon>Gunneridae</taxon>
        <taxon>Pentapetalae</taxon>
        <taxon>asterids</taxon>
        <taxon>lamiids</taxon>
        <taxon>Lamiales</taxon>
        <taxon>Pedaliaceae</taxon>
        <taxon>Sesamum</taxon>
    </lineage>
</organism>
<dbReference type="PROSITE" id="PS50089">
    <property type="entry name" value="ZF_RING_2"/>
    <property type="match status" value="1"/>
</dbReference>
<accession>A0AAE2BN37</accession>
<keyword evidence="3" id="KW-0862">Zinc</keyword>
<evidence type="ECO:0000313" key="6">
    <source>
        <dbReference type="EMBL" id="KAK4391517.1"/>
    </source>
</evidence>
<sequence length="220" mass="24860">MAGMLPGVEAARRRRFHKSSLISYGSDLSPNTSAATFTRRSSFCLYAPTHDFHSNSSMRNPASQQQVCDESRLGAAAREAKKRLDERLQHQWRSVQTKRIEPRTPNYRHGSGFLEDRPTVQLNLQTEAPKLKKNGSKRLNWLKLSWKSSEQEECAVCLEQFKDGDGRGRGQGQGQGRGRGRGHGETLMQLPCGHRFHTNCLVPWLEANAHCPCCRMEIPT</sequence>
<dbReference type="Proteomes" id="UP001289374">
    <property type="component" value="Unassembled WGS sequence"/>
</dbReference>
<evidence type="ECO:0000256" key="3">
    <source>
        <dbReference type="ARBA" id="ARBA00022833"/>
    </source>
</evidence>
<dbReference type="InterPro" id="IPR051834">
    <property type="entry name" value="RING_finger_E3_ligase"/>
</dbReference>
<proteinExistence type="predicted"/>
<dbReference type="CDD" id="cd16454">
    <property type="entry name" value="RING-H2_PA-TM-RING"/>
    <property type="match status" value="1"/>
</dbReference>
<dbReference type="PANTHER" id="PTHR45931">
    <property type="entry name" value="SI:CH211-59O9.10"/>
    <property type="match status" value="1"/>
</dbReference>
<dbReference type="Pfam" id="PF13639">
    <property type="entry name" value="zf-RING_2"/>
    <property type="match status" value="1"/>
</dbReference>
<dbReference type="SUPFAM" id="SSF57850">
    <property type="entry name" value="RING/U-box"/>
    <property type="match status" value="1"/>
</dbReference>
<keyword evidence="2 4" id="KW-0863">Zinc-finger</keyword>
<dbReference type="InterPro" id="IPR013083">
    <property type="entry name" value="Znf_RING/FYVE/PHD"/>
</dbReference>
<reference evidence="6" key="2">
    <citation type="journal article" date="2024" name="Plant">
        <title>Genomic evolution and insights into agronomic trait innovations of Sesamum species.</title>
        <authorList>
            <person name="Miao H."/>
            <person name="Wang L."/>
            <person name="Qu L."/>
            <person name="Liu H."/>
            <person name="Sun Y."/>
            <person name="Le M."/>
            <person name="Wang Q."/>
            <person name="Wei S."/>
            <person name="Zheng Y."/>
            <person name="Lin W."/>
            <person name="Duan Y."/>
            <person name="Cao H."/>
            <person name="Xiong S."/>
            <person name="Wang X."/>
            <person name="Wei L."/>
            <person name="Li C."/>
            <person name="Ma Q."/>
            <person name="Ju M."/>
            <person name="Zhao R."/>
            <person name="Li G."/>
            <person name="Mu C."/>
            <person name="Tian Q."/>
            <person name="Mei H."/>
            <person name="Zhang T."/>
            <person name="Gao T."/>
            <person name="Zhang H."/>
        </authorList>
    </citation>
    <scope>NUCLEOTIDE SEQUENCE</scope>
    <source>
        <strain evidence="6">K16</strain>
    </source>
</reference>
<name>A0AAE2BN37_9LAMI</name>
<comment type="caution">
    <text evidence="6">The sequence shown here is derived from an EMBL/GenBank/DDBJ whole genome shotgun (WGS) entry which is preliminary data.</text>
</comment>
<dbReference type="SMART" id="SM00184">
    <property type="entry name" value="RING"/>
    <property type="match status" value="1"/>
</dbReference>
<dbReference type="GO" id="GO:0061630">
    <property type="term" value="F:ubiquitin protein ligase activity"/>
    <property type="evidence" value="ECO:0007669"/>
    <property type="project" value="TreeGrafter"/>
</dbReference>
<evidence type="ECO:0000313" key="7">
    <source>
        <dbReference type="Proteomes" id="UP001289374"/>
    </source>
</evidence>
<dbReference type="InterPro" id="IPR001841">
    <property type="entry name" value="Znf_RING"/>
</dbReference>
<dbReference type="GO" id="GO:0008270">
    <property type="term" value="F:zinc ion binding"/>
    <property type="evidence" value="ECO:0007669"/>
    <property type="project" value="UniProtKB-KW"/>
</dbReference>
<feature type="domain" description="RING-type" evidence="5">
    <location>
        <begin position="154"/>
        <end position="215"/>
    </location>
</feature>
<evidence type="ECO:0000256" key="4">
    <source>
        <dbReference type="PROSITE-ProRule" id="PRU00175"/>
    </source>
</evidence>
<dbReference type="EMBL" id="JACGWL010000011">
    <property type="protein sequence ID" value="KAK4391517.1"/>
    <property type="molecule type" value="Genomic_DNA"/>
</dbReference>
<reference evidence="6" key="1">
    <citation type="submission" date="2020-06" db="EMBL/GenBank/DDBJ databases">
        <authorList>
            <person name="Li T."/>
            <person name="Hu X."/>
            <person name="Zhang T."/>
            <person name="Song X."/>
            <person name="Zhang H."/>
            <person name="Dai N."/>
            <person name="Sheng W."/>
            <person name="Hou X."/>
            <person name="Wei L."/>
        </authorList>
    </citation>
    <scope>NUCLEOTIDE SEQUENCE</scope>
    <source>
        <strain evidence="6">K16</strain>
        <tissue evidence="6">Leaf</tissue>
    </source>
</reference>
<evidence type="ECO:0000256" key="1">
    <source>
        <dbReference type="ARBA" id="ARBA00022723"/>
    </source>
</evidence>
<gene>
    <name evidence="6" type="ORF">Sango_1929500</name>
</gene>
<keyword evidence="1" id="KW-0479">Metal-binding</keyword>
<dbReference type="GO" id="GO:0005634">
    <property type="term" value="C:nucleus"/>
    <property type="evidence" value="ECO:0007669"/>
    <property type="project" value="TreeGrafter"/>
</dbReference>
<dbReference type="Gene3D" id="3.30.40.10">
    <property type="entry name" value="Zinc/RING finger domain, C3HC4 (zinc finger)"/>
    <property type="match status" value="1"/>
</dbReference>
<dbReference type="GO" id="GO:0006511">
    <property type="term" value="P:ubiquitin-dependent protein catabolic process"/>
    <property type="evidence" value="ECO:0007669"/>
    <property type="project" value="TreeGrafter"/>
</dbReference>
<evidence type="ECO:0000256" key="2">
    <source>
        <dbReference type="ARBA" id="ARBA00022771"/>
    </source>
</evidence>
<evidence type="ECO:0000259" key="5">
    <source>
        <dbReference type="PROSITE" id="PS50089"/>
    </source>
</evidence>